<evidence type="ECO:0000256" key="1">
    <source>
        <dbReference type="SAM" id="MobiDB-lite"/>
    </source>
</evidence>
<reference evidence="2 3" key="1">
    <citation type="journal article" date="2022" name="Int. J. Syst. Evol. Microbiol.">
        <title>Neobacillus kokaensis sp. nov., isolated from soil.</title>
        <authorList>
            <person name="Yuki K."/>
            <person name="Matsubara H."/>
            <person name="Yamaguchi S."/>
        </authorList>
    </citation>
    <scope>NUCLEOTIDE SEQUENCE [LARGE SCALE GENOMIC DNA]</scope>
    <source>
        <strain evidence="2 3">LOB 377</strain>
    </source>
</reference>
<feature type="compositionally biased region" description="Basic and acidic residues" evidence="1">
    <location>
        <begin position="20"/>
        <end position="34"/>
    </location>
</feature>
<feature type="compositionally biased region" description="Basic and acidic residues" evidence="1">
    <location>
        <begin position="1"/>
        <end position="13"/>
    </location>
</feature>
<protein>
    <submittedName>
        <fullName evidence="2">Uncharacterized protein</fullName>
    </submittedName>
</protein>
<organism evidence="2 3">
    <name type="scientific">Neobacillus kokaensis</name>
    <dbReference type="NCBI Taxonomy" id="2759023"/>
    <lineage>
        <taxon>Bacteria</taxon>
        <taxon>Bacillati</taxon>
        <taxon>Bacillota</taxon>
        <taxon>Bacilli</taxon>
        <taxon>Bacillales</taxon>
        <taxon>Bacillaceae</taxon>
        <taxon>Neobacillus</taxon>
    </lineage>
</organism>
<dbReference type="Proteomes" id="UP000637074">
    <property type="component" value="Unassembled WGS sequence"/>
</dbReference>
<evidence type="ECO:0000313" key="3">
    <source>
        <dbReference type="Proteomes" id="UP000637074"/>
    </source>
</evidence>
<comment type="caution">
    <text evidence="2">The sequence shown here is derived from an EMBL/GenBank/DDBJ whole genome shotgun (WGS) entry which is preliminary data.</text>
</comment>
<name>A0ABQ3NC76_9BACI</name>
<evidence type="ECO:0000313" key="2">
    <source>
        <dbReference type="EMBL" id="GHI01537.1"/>
    </source>
</evidence>
<feature type="region of interest" description="Disordered" evidence="1">
    <location>
        <begin position="1"/>
        <end position="45"/>
    </location>
</feature>
<gene>
    <name evidence="2" type="ORF">AM1BK_50790</name>
</gene>
<dbReference type="EMBL" id="BNDS01000045">
    <property type="protein sequence ID" value="GHI01537.1"/>
    <property type="molecule type" value="Genomic_DNA"/>
</dbReference>
<accession>A0ABQ3NC76</accession>
<proteinExistence type="predicted"/>
<dbReference type="RefSeq" id="WP_191277178.1">
    <property type="nucleotide sequence ID" value="NZ_BNDS01000045.1"/>
</dbReference>
<keyword evidence="3" id="KW-1185">Reference proteome</keyword>
<sequence>MEMNQLKKGEEKGFVNQLDQKQEDFTTESERMPEFDEIGTALNEI</sequence>